<dbReference type="eggNOG" id="COG3291">
    <property type="taxonomic scope" value="Bacteria"/>
</dbReference>
<evidence type="ECO:0000313" key="1">
    <source>
        <dbReference type="EMBL" id="ADR24491.1"/>
    </source>
</evidence>
<proteinExistence type="predicted"/>
<reference evidence="1 2" key="2">
    <citation type="journal article" date="2012" name="J. Bacteriol.">
        <title>Complete Genome Sequences of Mycoplasma leachii Strain PG50T and the Pathogenic Mycoplasma mycoides subsp. mycoides Small Colony Biotype Strain Gladysdale.</title>
        <authorList>
            <person name="Wise K.S."/>
            <person name="Calcutt M.J."/>
            <person name="Foecking M.F."/>
            <person name="Madupu R."/>
            <person name="Deboy R.T."/>
            <person name="Roske K."/>
            <person name="Hvinden M.L."/>
            <person name="Martin T.R."/>
            <person name="Durkin A.S."/>
            <person name="Glass J.I."/>
            <person name="Methe B.A."/>
        </authorList>
    </citation>
    <scope>NUCLEOTIDE SEQUENCE [LARGE SCALE GENOMIC DNA]</scope>
    <source>
        <strain evidence="2">DSM 21131 / NCTC 10133 / N29 / PG50</strain>
    </source>
</reference>
<dbReference type="AlphaFoldDB" id="E4PT29"/>
<keyword evidence="2" id="KW-1185">Reference proteome</keyword>
<dbReference type="EMBL" id="CP002108">
    <property type="protein sequence ID" value="ADR24491.1"/>
    <property type="molecule type" value="Genomic_DNA"/>
</dbReference>
<dbReference type="Proteomes" id="UP000008712">
    <property type="component" value="Chromosome"/>
</dbReference>
<dbReference type="KEGG" id="mlc:MSB_A0056"/>
<reference evidence="2" key="1">
    <citation type="submission" date="2010-07" db="EMBL/GenBank/DDBJ databases">
        <title>Genome sequence of Mycoplasma leachii PG50 MU clone A8.</title>
        <authorList>
            <person name="Wise K."/>
            <person name="Calcutt M.J."/>
            <person name="Foecking M.F."/>
            <person name="Madupu R."/>
            <person name="DeBoy R.T."/>
            <person name="Roske K."/>
            <person name="Martin T.R."/>
            <person name="Hvinden M.L."/>
            <person name="Durkin A.S."/>
            <person name="Glass J."/>
            <person name="Methe B.A."/>
        </authorList>
    </citation>
    <scope>NUCLEOTIDE SEQUENCE [LARGE SCALE GENOMIC DNA]</scope>
    <source>
        <strain evidence="2">DSM 21131 / NCTC 10133 / N29 / PG50</strain>
    </source>
</reference>
<dbReference type="InterPro" id="IPR011889">
    <property type="entry name" value="Liste_lipo_26"/>
</dbReference>
<dbReference type="Pfam" id="PF03382">
    <property type="entry name" value="DUF285"/>
    <property type="match status" value="1"/>
</dbReference>
<dbReference type="NCBIfam" id="TIGR02167">
    <property type="entry name" value="Liste_lipo_26"/>
    <property type="match status" value="4"/>
</dbReference>
<gene>
    <name evidence="1" type="ordered locus">MSB_A0056</name>
</gene>
<evidence type="ECO:0000313" key="2">
    <source>
        <dbReference type="Proteomes" id="UP000008712"/>
    </source>
</evidence>
<dbReference type="InterPro" id="IPR005046">
    <property type="entry name" value="DUF285"/>
</dbReference>
<organism evidence="1 2">
    <name type="scientific">Mycoplasma leachii (strain DSM 21131 / NCTC 10133 / N29 / PG50)</name>
    <dbReference type="NCBI Taxonomy" id="880447"/>
    <lineage>
        <taxon>Bacteria</taxon>
        <taxon>Bacillati</taxon>
        <taxon>Mycoplasmatota</taxon>
        <taxon>Mollicutes</taxon>
        <taxon>Mycoplasmataceae</taxon>
        <taxon>Mycoplasma</taxon>
    </lineage>
</organism>
<dbReference type="RefSeq" id="WP_013447377.1">
    <property type="nucleotide sequence ID" value="NC_014751.1"/>
</dbReference>
<dbReference type="HOGENOM" id="CLU_1060991_0_0_14"/>
<sequence>MIEYLLGLKITKELYKLFDDDDDNDDFTQDIDDFDEDFDDTDQTYIDDEMSLTRTDDTEEVKEMSDRKEAIYNADKTECLEIGYFVNSKSEIQIQHMPITIKKVPSALPKEITSLKFAFKDNENEFIDGIQYWDTSNVNNMWGLFLGASNFNQDISMWNTSNVTDMGAMFNGAKSFNQPIGNWNTSNVRDMSYMFFYAKEFNQNLNSWNTSNVRDMSAMFFEASSFNQDLSKWDISNVKNFNYSNSFTLSKFKHKKLPKFNK</sequence>
<name>E4PT29_MYCLG</name>
<protein>
    <submittedName>
        <fullName evidence="1">PARCEL domain protein</fullName>
    </submittedName>
</protein>
<accession>E4PT29</accession>